<comment type="caution">
    <text evidence="1">The sequence shown here is derived from an EMBL/GenBank/DDBJ whole genome shotgun (WGS) entry which is preliminary data.</text>
</comment>
<accession>A0A1Y4LTY7</accession>
<dbReference type="Proteomes" id="UP000195447">
    <property type="component" value="Unassembled WGS sequence"/>
</dbReference>
<sequence length="134" mass="14306">MKPIKSNGVTVNLIEQDDIGPVGGRSGGGALTEINANFNDYGSYVIKSGKTVQLVLNMSIKDGQSAIGASVLGIIPSGYRPLASFQQMVTTNQVSTNPIWLEFGTDGSIKFQGGTIQYQDGRGFRQTITFLTNE</sequence>
<proteinExistence type="predicted"/>
<organism evidence="1 2">
    <name type="scientific">Faecalitalea cylindroides</name>
    <dbReference type="NCBI Taxonomy" id="39483"/>
    <lineage>
        <taxon>Bacteria</taxon>
        <taxon>Bacillati</taxon>
        <taxon>Bacillota</taxon>
        <taxon>Erysipelotrichia</taxon>
        <taxon>Erysipelotrichales</taxon>
        <taxon>Erysipelotrichaceae</taxon>
        <taxon>Faecalitalea</taxon>
    </lineage>
</organism>
<reference evidence="2" key="1">
    <citation type="submission" date="2017-04" db="EMBL/GenBank/DDBJ databases">
        <title>Function of individual gut microbiota members based on whole genome sequencing of pure cultures obtained from chicken caecum.</title>
        <authorList>
            <person name="Medvecky M."/>
            <person name="Cejkova D."/>
            <person name="Polansky O."/>
            <person name="Karasova D."/>
            <person name="Kubasova T."/>
            <person name="Cizek A."/>
            <person name="Rychlik I."/>
        </authorList>
    </citation>
    <scope>NUCLEOTIDE SEQUENCE [LARGE SCALE GENOMIC DNA]</scope>
    <source>
        <strain evidence="2">An178</strain>
    </source>
</reference>
<evidence type="ECO:0000313" key="2">
    <source>
        <dbReference type="Proteomes" id="UP000195447"/>
    </source>
</evidence>
<protein>
    <submittedName>
        <fullName evidence="1">Uncharacterized protein</fullName>
    </submittedName>
</protein>
<dbReference type="AlphaFoldDB" id="A0A1Y4LTY7"/>
<name>A0A1Y4LTY7_9FIRM</name>
<evidence type="ECO:0000313" key="1">
    <source>
        <dbReference type="EMBL" id="OUP60093.1"/>
    </source>
</evidence>
<keyword evidence="2" id="KW-1185">Reference proteome</keyword>
<dbReference type="EMBL" id="NFKM01000011">
    <property type="protein sequence ID" value="OUP60093.1"/>
    <property type="molecule type" value="Genomic_DNA"/>
</dbReference>
<gene>
    <name evidence="1" type="ORF">B5F14_06660</name>
</gene>